<accession>A0ABY4NXI7</accession>
<keyword evidence="3" id="KW-1185">Reference proteome</keyword>
<feature type="chain" id="PRO_5047547872" description="Secreted protein" evidence="1">
    <location>
        <begin position="28"/>
        <end position="102"/>
    </location>
</feature>
<evidence type="ECO:0000313" key="2">
    <source>
        <dbReference type="EMBL" id="UQS24743.1"/>
    </source>
</evidence>
<proteinExistence type="predicted"/>
<dbReference type="RefSeq" id="WP_233157259.1">
    <property type="nucleotide sequence ID" value="NZ_CP091196.1"/>
</dbReference>
<evidence type="ECO:0000256" key="1">
    <source>
        <dbReference type="SAM" id="SignalP"/>
    </source>
</evidence>
<keyword evidence="1" id="KW-0732">Signal</keyword>
<protein>
    <recommendedName>
        <fullName evidence="4">Secreted protein</fullName>
    </recommendedName>
</protein>
<sequence length="102" mass="10521">MRRIVMAAAAVALAIPAVISGAGTAAAATGRVVVFETEFQQLTVYEDPSGCHKLPVASHVLVNLTDATVRTYGDPLCLTPSLIVQPGFGTHVAPLTGSFSVE</sequence>
<evidence type="ECO:0000313" key="3">
    <source>
        <dbReference type="Proteomes" id="UP000830158"/>
    </source>
</evidence>
<dbReference type="Proteomes" id="UP000830158">
    <property type="component" value="Chromosome"/>
</dbReference>
<evidence type="ECO:0008006" key="4">
    <source>
        <dbReference type="Google" id="ProtNLM"/>
    </source>
</evidence>
<gene>
    <name evidence="2" type="ORF">L1857_18915</name>
</gene>
<feature type="signal peptide" evidence="1">
    <location>
        <begin position="1"/>
        <end position="27"/>
    </location>
</feature>
<organism evidence="2 3">
    <name type="scientific">Amycolatopsis thermalba</name>
    <dbReference type="NCBI Taxonomy" id="944492"/>
    <lineage>
        <taxon>Bacteria</taxon>
        <taxon>Bacillati</taxon>
        <taxon>Actinomycetota</taxon>
        <taxon>Actinomycetes</taxon>
        <taxon>Pseudonocardiales</taxon>
        <taxon>Pseudonocardiaceae</taxon>
        <taxon>Amycolatopsis</taxon>
    </lineage>
</organism>
<reference evidence="2" key="1">
    <citation type="submission" date="2022-01" db="EMBL/GenBank/DDBJ databases">
        <title>PSI-footprinting approach for the identification of protein synthesis inhibitor producers.</title>
        <authorList>
            <person name="Handel F."/>
            <person name="Kulik A."/>
            <person name="Wex K.W."/>
            <person name="Berscheid A."/>
            <person name="Saur J.S."/>
            <person name="Winkler A."/>
            <person name="Wibberg D."/>
            <person name="Kalinowski J."/>
            <person name="Broetz-Oesterhelt H."/>
            <person name="Mast Y."/>
        </authorList>
    </citation>
    <scope>NUCLEOTIDE SEQUENCE</scope>
    <source>
        <strain evidence="2">KNN 49.3e</strain>
    </source>
</reference>
<name>A0ABY4NXI7_9PSEU</name>
<dbReference type="EMBL" id="CP091196">
    <property type="protein sequence ID" value="UQS24743.1"/>
    <property type="molecule type" value="Genomic_DNA"/>
</dbReference>